<evidence type="ECO:0000256" key="1">
    <source>
        <dbReference type="ARBA" id="ARBA00022603"/>
    </source>
</evidence>
<proteinExistence type="predicted"/>
<accession>A0ABS3LWQ9</accession>
<dbReference type="InterPro" id="IPR050602">
    <property type="entry name" value="Malonyl-ACP_OMT"/>
</dbReference>
<dbReference type="EMBL" id="JAFVMF010000011">
    <property type="protein sequence ID" value="MBO1360344.1"/>
    <property type="molecule type" value="Genomic_DNA"/>
</dbReference>
<dbReference type="Pfam" id="PF08241">
    <property type="entry name" value="Methyltransf_11"/>
    <property type="match status" value="1"/>
</dbReference>
<evidence type="ECO:0000259" key="3">
    <source>
        <dbReference type="Pfam" id="PF08241"/>
    </source>
</evidence>
<evidence type="ECO:0000313" key="4">
    <source>
        <dbReference type="EMBL" id="MBO1360344.1"/>
    </source>
</evidence>
<dbReference type="PANTHER" id="PTHR13090">
    <property type="entry name" value="ARGININE-HYDROXYLASE NDUFAF5, MITOCHONDRIAL"/>
    <property type="match status" value="1"/>
</dbReference>
<dbReference type="InterPro" id="IPR013216">
    <property type="entry name" value="Methyltransf_11"/>
</dbReference>
<evidence type="ECO:0000313" key="5">
    <source>
        <dbReference type="Proteomes" id="UP000664771"/>
    </source>
</evidence>
<protein>
    <submittedName>
        <fullName evidence="4">Methyltransferase domain-containing protein</fullName>
    </submittedName>
</protein>
<dbReference type="InterPro" id="IPR029063">
    <property type="entry name" value="SAM-dependent_MTases_sf"/>
</dbReference>
<sequence>MDEDHLIFDRRAVRLHRDRASATLGGVSPVLRETAERLLERLDDVTRSFSHALDIGGRGAVATGLKARGVAVTSCDLSPRMASLAGPGSVCADEEVLPFAPAAFDLVVANLSLHWVNDLPGALAQIRNVLKPDGLFLASMPVLPTLSGLRETLAETELALRDGVSARVSPFPALRDCAALLQRTGFALPVVDADTLDLRYRTALALLKDLRAAGETNAVRLRDHRTPPLALFPAALAALQERTPEGDSLSVPLHMAVMSAWAPAASQPKPLAPGQFSTSLHDVFGDAASAAPKNRK</sequence>
<dbReference type="PANTHER" id="PTHR13090:SF1">
    <property type="entry name" value="ARGININE-HYDROXYLASE NDUFAF5, MITOCHONDRIAL"/>
    <property type="match status" value="1"/>
</dbReference>
<keyword evidence="1 4" id="KW-0489">Methyltransferase</keyword>
<dbReference type="GO" id="GO:0032259">
    <property type="term" value="P:methylation"/>
    <property type="evidence" value="ECO:0007669"/>
    <property type="project" value="UniProtKB-KW"/>
</dbReference>
<dbReference type="GO" id="GO:0008168">
    <property type="term" value="F:methyltransferase activity"/>
    <property type="evidence" value="ECO:0007669"/>
    <property type="project" value="UniProtKB-KW"/>
</dbReference>
<dbReference type="RefSeq" id="WP_207881638.1">
    <property type="nucleotide sequence ID" value="NZ_JAFVMF010000011.1"/>
</dbReference>
<keyword evidence="5" id="KW-1185">Reference proteome</keyword>
<dbReference type="Gene3D" id="3.40.50.150">
    <property type="entry name" value="Vaccinia Virus protein VP39"/>
    <property type="match status" value="1"/>
</dbReference>
<comment type="caution">
    <text evidence="4">The sequence shown here is derived from an EMBL/GenBank/DDBJ whole genome shotgun (WGS) entry which is preliminary data.</text>
</comment>
<dbReference type="CDD" id="cd02440">
    <property type="entry name" value="AdoMet_MTases"/>
    <property type="match status" value="1"/>
</dbReference>
<evidence type="ECO:0000256" key="2">
    <source>
        <dbReference type="ARBA" id="ARBA00022679"/>
    </source>
</evidence>
<dbReference type="Proteomes" id="UP000664771">
    <property type="component" value="Unassembled WGS sequence"/>
</dbReference>
<feature type="domain" description="Methyltransferase type 11" evidence="3">
    <location>
        <begin position="53"/>
        <end position="137"/>
    </location>
</feature>
<reference evidence="4 5" key="1">
    <citation type="submission" date="2021-03" db="EMBL/GenBank/DDBJ databases">
        <title>The complete genome sequence of Acetobacter sacchari TBRC 11175.</title>
        <authorList>
            <person name="Charoenyingcharoen P."/>
            <person name="Yukphan P."/>
        </authorList>
    </citation>
    <scope>NUCLEOTIDE SEQUENCE [LARGE SCALE GENOMIC DNA]</scope>
    <source>
        <strain evidence="4 5">TBRC 11175</strain>
    </source>
</reference>
<gene>
    <name evidence="4" type="ORF">J2D73_11150</name>
</gene>
<name>A0ABS3LWQ9_9PROT</name>
<keyword evidence="2" id="KW-0808">Transferase</keyword>
<dbReference type="SUPFAM" id="SSF53335">
    <property type="entry name" value="S-adenosyl-L-methionine-dependent methyltransferases"/>
    <property type="match status" value="1"/>
</dbReference>
<organism evidence="4 5">
    <name type="scientific">Acetobacter sacchari</name>
    <dbReference type="NCBI Taxonomy" id="2661687"/>
    <lineage>
        <taxon>Bacteria</taxon>
        <taxon>Pseudomonadati</taxon>
        <taxon>Pseudomonadota</taxon>
        <taxon>Alphaproteobacteria</taxon>
        <taxon>Acetobacterales</taxon>
        <taxon>Acetobacteraceae</taxon>
        <taxon>Acetobacter</taxon>
    </lineage>
</organism>